<gene>
    <name evidence="2" type="ORF">GCM10011573_02300</name>
</gene>
<organism evidence="2 3">
    <name type="scientific">Enterococcus wangshanyuanii</name>
    <dbReference type="NCBI Taxonomy" id="2005703"/>
    <lineage>
        <taxon>Bacteria</taxon>
        <taxon>Bacillati</taxon>
        <taxon>Bacillota</taxon>
        <taxon>Bacilli</taxon>
        <taxon>Lactobacillales</taxon>
        <taxon>Enterococcaceae</taxon>
        <taxon>Enterococcus</taxon>
    </lineage>
</organism>
<dbReference type="EMBL" id="BMKI01000001">
    <property type="protein sequence ID" value="GGC76265.1"/>
    <property type="molecule type" value="Genomic_DNA"/>
</dbReference>
<sequence>MSKEGKERERKEREKAFRKESQKIAVQALGRNASEQKNSDKESIKTKGEKEMNEAAAMIGTTGSSFQESVQGQFGTKVTEVFDQQKQVLDSF</sequence>
<accession>A0ABQ1NKH2</accession>
<comment type="caution">
    <text evidence="2">The sequence shown here is derived from an EMBL/GenBank/DDBJ whole genome shotgun (WGS) entry which is preliminary data.</text>
</comment>
<dbReference type="Proteomes" id="UP000630615">
    <property type="component" value="Unassembled WGS sequence"/>
</dbReference>
<feature type="region of interest" description="Disordered" evidence="1">
    <location>
        <begin position="1"/>
        <end position="50"/>
    </location>
</feature>
<dbReference type="RefSeq" id="WP_088271555.1">
    <property type="nucleotide sequence ID" value="NZ_BMKI01000001.1"/>
</dbReference>
<protein>
    <submittedName>
        <fullName evidence="2">Uncharacterized protein</fullName>
    </submittedName>
</protein>
<feature type="compositionally biased region" description="Basic and acidic residues" evidence="1">
    <location>
        <begin position="37"/>
        <end position="50"/>
    </location>
</feature>
<name>A0ABQ1NKH2_9ENTE</name>
<feature type="compositionally biased region" description="Basic and acidic residues" evidence="1">
    <location>
        <begin position="1"/>
        <end position="22"/>
    </location>
</feature>
<reference evidence="3" key="1">
    <citation type="journal article" date="2019" name="Int. J. Syst. Evol. Microbiol.">
        <title>The Global Catalogue of Microorganisms (GCM) 10K type strain sequencing project: providing services to taxonomists for standard genome sequencing and annotation.</title>
        <authorList>
            <consortium name="The Broad Institute Genomics Platform"/>
            <consortium name="The Broad Institute Genome Sequencing Center for Infectious Disease"/>
            <person name="Wu L."/>
            <person name="Ma J."/>
        </authorList>
    </citation>
    <scope>NUCLEOTIDE SEQUENCE [LARGE SCALE GENOMIC DNA]</scope>
    <source>
        <strain evidence="3">CGMCC 1.15942</strain>
    </source>
</reference>
<evidence type="ECO:0000256" key="1">
    <source>
        <dbReference type="SAM" id="MobiDB-lite"/>
    </source>
</evidence>
<proteinExistence type="predicted"/>
<evidence type="ECO:0000313" key="3">
    <source>
        <dbReference type="Proteomes" id="UP000630615"/>
    </source>
</evidence>
<keyword evidence="3" id="KW-1185">Reference proteome</keyword>
<evidence type="ECO:0000313" key="2">
    <source>
        <dbReference type="EMBL" id="GGC76265.1"/>
    </source>
</evidence>